<reference evidence="2 3" key="1">
    <citation type="journal article" date="2018" name="Sci. Rep.">
        <title>Raphidocelis subcapitata (=Pseudokirchneriella subcapitata) provides an insight into genome evolution and environmental adaptations in the Sphaeropleales.</title>
        <authorList>
            <person name="Suzuki S."/>
            <person name="Yamaguchi H."/>
            <person name="Nakajima N."/>
            <person name="Kawachi M."/>
        </authorList>
    </citation>
    <scope>NUCLEOTIDE SEQUENCE [LARGE SCALE GENOMIC DNA]</scope>
    <source>
        <strain evidence="2 3">NIES-35</strain>
    </source>
</reference>
<dbReference type="InterPro" id="IPR021279">
    <property type="entry name" value="DUF2721"/>
</dbReference>
<organism evidence="2 3">
    <name type="scientific">Raphidocelis subcapitata</name>
    <dbReference type="NCBI Taxonomy" id="307507"/>
    <lineage>
        <taxon>Eukaryota</taxon>
        <taxon>Viridiplantae</taxon>
        <taxon>Chlorophyta</taxon>
        <taxon>core chlorophytes</taxon>
        <taxon>Chlorophyceae</taxon>
        <taxon>CS clade</taxon>
        <taxon>Sphaeropleales</taxon>
        <taxon>Selenastraceae</taxon>
        <taxon>Raphidocelis</taxon>
    </lineage>
</organism>
<keyword evidence="1" id="KW-0812">Transmembrane</keyword>
<dbReference type="AlphaFoldDB" id="A0A2V0NRG3"/>
<gene>
    <name evidence="2" type="ORF">Rsub_03369</name>
</gene>
<dbReference type="Pfam" id="PF11026">
    <property type="entry name" value="DUF2721"/>
    <property type="match status" value="2"/>
</dbReference>
<dbReference type="Proteomes" id="UP000247498">
    <property type="component" value="Unassembled WGS sequence"/>
</dbReference>
<feature type="transmembrane region" description="Helical" evidence="1">
    <location>
        <begin position="175"/>
        <end position="196"/>
    </location>
</feature>
<feature type="transmembrane region" description="Helical" evidence="1">
    <location>
        <begin position="12"/>
        <end position="33"/>
    </location>
</feature>
<keyword evidence="3" id="KW-1185">Reference proteome</keyword>
<evidence type="ECO:0000313" key="2">
    <source>
        <dbReference type="EMBL" id="GBF90236.1"/>
    </source>
</evidence>
<evidence type="ECO:0000313" key="3">
    <source>
        <dbReference type="Proteomes" id="UP000247498"/>
    </source>
</evidence>
<keyword evidence="1" id="KW-0472">Membrane</keyword>
<feature type="transmembrane region" description="Helical" evidence="1">
    <location>
        <begin position="145"/>
        <end position="169"/>
    </location>
</feature>
<sequence length="237" mass="23907">MSASAMLSAPAFMSSAIVPAVLISACCLLLLTINNRIVAVLTRQRALHRELRDLLNKDTLGKSACGGGRGGSLSGSWPSFAGGACGPCAPPAAAAADASISPAADALISPAAAAALCADPAAAEWAAALEGQIADLRREAALIRAAVAAVLAAILHFLASGVALGIATFERRAETAAMVAFLLGLACLALGVGLMLSESMLLIAPLVTEERAVQRIKTFAQTQTRPASHVSLTVLAN</sequence>
<accession>A0A2V0NRG3</accession>
<dbReference type="InParanoid" id="A0A2V0NRG3"/>
<keyword evidence="1" id="KW-1133">Transmembrane helix</keyword>
<evidence type="ECO:0000256" key="1">
    <source>
        <dbReference type="SAM" id="Phobius"/>
    </source>
</evidence>
<dbReference type="EMBL" id="BDRX01000015">
    <property type="protein sequence ID" value="GBF90236.1"/>
    <property type="molecule type" value="Genomic_DNA"/>
</dbReference>
<name>A0A2V0NRG3_9CHLO</name>
<comment type="caution">
    <text evidence="2">The sequence shown here is derived from an EMBL/GenBank/DDBJ whole genome shotgun (WGS) entry which is preliminary data.</text>
</comment>
<protein>
    <submittedName>
        <fullName evidence="2">Uncharacterized protein</fullName>
    </submittedName>
</protein>
<proteinExistence type="predicted"/>